<reference evidence="2 3" key="1">
    <citation type="journal article" date="2013" name="Genome Announc.">
        <title>Complete Genome Sequence of the Solvent Producer Clostridium saccharobutylicum NCP262 (DSM 13864).</title>
        <authorList>
            <person name="Poehlein A."/>
            <person name="Hartwich K."/>
            <person name="Krabben P."/>
            <person name="Ehrenreich A."/>
            <person name="Liebl W."/>
            <person name="Durre P."/>
            <person name="Gottschalk G."/>
            <person name="Daniel R."/>
        </authorList>
    </citation>
    <scope>NUCLEOTIDE SEQUENCE [LARGE SCALE GENOMIC DNA]</scope>
    <source>
        <strain evidence="2">DSM 13864</strain>
    </source>
</reference>
<dbReference type="HOGENOM" id="CLU_180137_0_0_9"/>
<sequence length="99" mass="11445">MYSKLRINIKTCFRIGVEVTMAEIKFDIIKNIAVLSEGAKGWKREVNIISWNGRKPKIDIRDWDESHVKMGKGITLSSDELKQLKEVLDQINIDELDID</sequence>
<dbReference type="GO" id="GO:0003677">
    <property type="term" value="F:DNA binding"/>
    <property type="evidence" value="ECO:0007669"/>
    <property type="project" value="InterPro"/>
</dbReference>
<feature type="domain" description="Transcriptional coactivator p15 (PC4) C-terminal" evidence="1">
    <location>
        <begin position="40"/>
        <end position="86"/>
    </location>
</feature>
<gene>
    <name evidence="2" type="ORF">CLSA_c29300</name>
</gene>
<dbReference type="GeneID" id="55475314"/>
<dbReference type="AlphaFoldDB" id="U5MWU6"/>
<proteinExistence type="predicted"/>
<dbReference type="Gene3D" id="2.30.31.70">
    <property type="match status" value="1"/>
</dbReference>
<dbReference type="Proteomes" id="UP000017118">
    <property type="component" value="Chromosome"/>
</dbReference>
<organism evidence="2 3">
    <name type="scientific">Clostridium saccharobutylicum DSM 13864</name>
    <dbReference type="NCBI Taxonomy" id="1345695"/>
    <lineage>
        <taxon>Bacteria</taxon>
        <taxon>Bacillati</taxon>
        <taxon>Bacillota</taxon>
        <taxon>Clostridia</taxon>
        <taxon>Eubacteriales</taxon>
        <taxon>Clostridiaceae</taxon>
        <taxon>Clostridium</taxon>
    </lineage>
</organism>
<dbReference type="GO" id="GO:0006355">
    <property type="term" value="P:regulation of DNA-templated transcription"/>
    <property type="evidence" value="ECO:0007669"/>
    <property type="project" value="InterPro"/>
</dbReference>
<evidence type="ECO:0000259" key="1">
    <source>
        <dbReference type="Pfam" id="PF02229"/>
    </source>
</evidence>
<name>U5MWU6_CLOSA</name>
<protein>
    <recommendedName>
        <fullName evidence="1">Transcriptional coactivator p15 (PC4) C-terminal domain-containing protein</fullName>
    </recommendedName>
</protein>
<dbReference type="RefSeq" id="WP_022747042.1">
    <property type="nucleotide sequence ID" value="NC_022571.1"/>
</dbReference>
<dbReference type="eggNOG" id="COG4443">
    <property type="taxonomic scope" value="Bacteria"/>
</dbReference>
<dbReference type="InterPro" id="IPR003173">
    <property type="entry name" value="PC4_C"/>
</dbReference>
<dbReference type="KEGG" id="csb:CLSA_c29300"/>
<accession>U5MWU6</accession>
<keyword evidence="3" id="KW-1185">Reference proteome</keyword>
<dbReference type="EMBL" id="CP006721">
    <property type="protein sequence ID" value="AGX43897.1"/>
    <property type="molecule type" value="Genomic_DNA"/>
</dbReference>
<evidence type="ECO:0000313" key="2">
    <source>
        <dbReference type="EMBL" id="AGX43897.1"/>
    </source>
</evidence>
<dbReference type="Pfam" id="PF02229">
    <property type="entry name" value="PC4"/>
    <property type="match status" value="1"/>
</dbReference>
<dbReference type="PATRIC" id="fig|1345695.10.peg.1012"/>
<evidence type="ECO:0000313" key="3">
    <source>
        <dbReference type="Proteomes" id="UP000017118"/>
    </source>
</evidence>